<comment type="caution">
    <text evidence="1">The sequence shown here is derived from an EMBL/GenBank/DDBJ whole genome shotgun (WGS) entry which is preliminary data.</text>
</comment>
<evidence type="ECO:0000313" key="2">
    <source>
        <dbReference type="Proteomes" id="UP000807716"/>
    </source>
</evidence>
<dbReference type="AlphaFoldDB" id="A0A9P6U333"/>
<organism evidence="1 2">
    <name type="scientific">Actinomortierella ambigua</name>
    <dbReference type="NCBI Taxonomy" id="1343610"/>
    <lineage>
        <taxon>Eukaryota</taxon>
        <taxon>Fungi</taxon>
        <taxon>Fungi incertae sedis</taxon>
        <taxon>Mucoromycota</taxon>
        <taxon>Mortierellomycotina</taxon>
        <taxon>Mortierellomycetes</taxon>
        <taxon>Mortierellales</taxon>
        <taxon>Mortierellaceae</taxon>
        <taxon>Actinomortierella</taxon>
    </lineage>
</organism>
<evidence type="ECO:0008006" key="3">
    <source>
        <dbReference type="Google" id="ProtNLM"/>
    </source>
</evidence>
<dbReference type="Proteomes" id="UP000807716">
    <property type="component" value="Unassembled WGS sequence"/>
</dbReference>
<sequence length="110" mass="12321">ALDENIKVFQVDEFRTSCRCNRCGGETKATRRSLMCLDPACGGPRSAEENKRLGLEATKGLMLDRDHNGSSNMNRAVLSQLTTFTWPRHLDRTKAHEQEADASELLRVSV</sequence>
<gene>
    <name evidence="1" type="ORF">DFQ27_005058</name>
</gene>
<dbReference type="EMBL" id="JAAAJB010000357">
    <property type="protein sequence ID" value="KAG0257547.1"/>
    <property type="molecule type" value="Genomic_DNA"/>
</dbReference>
<keyword evidence="2" id="KW-1185">Reference proteome</keyword>
<proteinExistence type="predicted"/>
<reference evidence="1" key="1">
    <citation type="journal article" date="2020" name="Fungal Divers.">
        <title>Resolving the Mortierellaceae phylogeny through synthesis of multi-gene phylogenetics and phylogenomics.</title>
        <authorList>
            <person name="Vandepol N."/>
            <person name="Liber J."/>
            <person name="Desiro A."/>
            <person name="Na H."/>
            <person name="Kennedy M."/>
            <person name="Barry K."/>
            <person name="Grigoriev I.V."/>
            <person name="Miller A.N."/>
            <person name="O'Donnell K."/>
            <person name="Stajich J.E."/>
            <person name="Bonito G."/>
        </authorList>
    </citation>
    <scope>NUCLEOTIDE SEQUENCE</scope>
    <source>
        <strain evidence="1">BC1065</strain>
    </source>
</reference>
<evidence type="ECO:0000313" key="1">
    <source>
        <dbReference type="EMBL" id="KAG0257547.1"/>
    </source>
</evidence>
<dbReference type="OrthoDB" id="2431527at2759"/>
<feature type="non-terminal residue" evidence="1">
    <location>
        <position position="1"/>
    </location>
</feature>
<name>A0A9P6U333_9FUNG</name>
<accession>A0A9P6U333</accession>
<protein>
    <recommendedName>
        <fullName evidence="3">Transposase</fullName>
    </recommendedName>
</protein>